<feature type="compositionally biased region" description="Basic and acidic residues" evidence="2">
    <location>
        <begin position="3963"/>
        <end position="3976"/>
    </location>
</feature>
<feature type="compositionally biased region" description="Polar residues" evidence="2">
    <location>
        <begin position="4175"/>
        <end position="4189"/>
    </location>
</feature>
<dbReference type="SUPFAM" id="SSF47391">
    <property type="entry name" value="Dimerization-anchoring domain of cAMP-dependent PK regulatory subunit"/>
    <property type="match status" value="2"/>
</dbReference>
<sequence length="4273" mass="482518">MATDNTPRVPQGLRNLMKNLTREILKEKPTNIYHFAENYFLSLLREKENYDVKNYEPTYKKYDFSSVKTPLSYNIPMALAYTVIPDGLTELLKDIIKAVLREQPENLCEFAVEYFRHLRNSNESYESKHITYEAYENYFLNKDRFFYTPFVKCFCGRFLGQGLGGGQQMNIHTQSLEFSKNRTSDLNNCCPKSNWSYGNTECDETAEIVSQNKYNHSARVIQRYFRQYIKKKREGREMNEETAALIIQKSLRRLFGSRKGETGIKSKETLQAVPQLQLTHLENDNLSEEASYTSASTAILSASESGRDFFDVSTSENIVNKPIIESEEQDNDEENCQKSELMNEPIKELNKLNDKIPVDNNGNHIGEEHIDRKHVHALEESYNQDSHLISEVDLLENQRKDISFDKEKNLNEVESTSLNDSDYGYQEDNRRENQKTSTLAESGISVKCLQEEKQEINYLQKHENDLSSIAANVEHDNLTERNTSTTREDSVLISDNNCLELDNDAPKTNSHNERDDDTNDCESETVDTVTHSPVTKGSTLKISHTKAVVLDAESSDQDSKSDNRRSEDIPQENKEQFKMEESETTVNNEVKTAHDENQKAMQYEMPENGQNTTKAVFNIPMPAEKSSSSNKEDSVLIYDNNDTNFDENTQAKSPQNDITAGSNGNHSNIVDTLSQSPVPTACTLEENNAHELILEKVSNDHVLQSGTEFRELKASADIPGEIIDKNLQVINHEMRNNDHNSVNSVLSISAPAEKVICSKKEDSVLISENNDTELDQDAQEKSSQNVIKADPNLIITDTLHRSLIPNVLSLESNNTKELLLEKESTDQDSKSGTVISEETLEDHRESFKIVESENKVNNLAKQEIHGNDHNAAKEVESVSISDNNDAEIDKNDQENSSQNDITAEPNDKHSNIVPEVFPLEAKNANESILDKELVDQVSKSGTDGSKDIHAENNQSFQFDESENTVSVRAKRSQDENQIVVHNEILENDNTTTKAESNIDMTTENIIQSDEENKNDSKLDKSDQENSSQDITRDGSNDNPTNNADTFSSSLMPKKDPLNGNNTYASSLDKESTAQMSNSGTEDSEVKMNDENKKVIHYGLLEDDQNSVGASKRIPSKEEDKTLISETNDSDFDKDFQEKYSQKDVTADPNSNKNGDRESTDQASRIGTDGSKDILTENGEPLKFEEPENVVNIRTNRSQNENEHPIHYEVHENDPNTGKAVFDISTPSKREDSVSISENDSPAINEDAEDNCANPNDSEILHKKSTDKLSRNVSEGSGEKPSEEILQENKESVKLDESENSINIMAKQSQDEKQQVVQYETLENDNDTPKAVLNVVTTTEKSIPSNIEASNDSQFDKVAQETFSQNGVTADTNDNRSNITDTLSHSVIPKEFPLETNNINELFLDKDSTEQVSKSDNEVLRDISGENEAVFKSKYSDNSVDNMTKRIHDENKQNIDFELQENTKELISDEQPSVQDSKDGTEYSKDVPSIEHVNRDKEPEAINDSLKNISKLSLENCGNEVSSHLKENEEYLQHATSVLPNDLEATTSEYIMPSTTTDETLETNLGGMAEKNSQISRPTINKSSISNDDPDSAEIHAHDTSMKNTSITENCDIQNVNREKVNDHIENKEETLVSNDSFFRSEINENNASTENAADSATVLQSEINNNNTEENVKNETNNFEEVEHDKNMSGKPAILYSNPREMSHPENLDETNNFAEGEHDIKTSGKPANPKDNLHPENLEPENIFTISMNKDNTNSSCDNIVMNDKLGEDFNKITKHESETTPVSKIDNLGSTIIADSTISNVKADLENDNISSEETENGILRHVTNDDVDPKLEESKDTINRDTNVDNKSAIPSEEVVENSNAIKTKENNIESDLSIDTAKNLESCDRDLKVDNENLDEDGAQPILVTIRDVQVDITSEDSQGTSDRNIENIEPEMLTIDQDIDDAAPKIYQHEAHSSNGQQNLQSAKECKSVENTENNDIVEHTNHDVNIVTSGGSVTVDNAATLENRSTTEIDPQECNNKIQASNNSLDGVHIISPTSETSSKISNNIDMSMEECHESIKEKKILQETTLESLNNMDPPTTERSNEVVQIKKELQVSDDSKREDANCVRGPSLSEEKKDTNLKQVSQEVNTLTHDAQVTNQTSMPQIANIDDVTRHDTHESVGTPEVEYRVKRDTILISDTSHLDDGQNEKGMSDTNRQLAMCTSMDEGGHNTQSQITNVAETDDNKDMTGNKKASDVVKDKLEHQNKNDGNVANGSVRKEEGASDDIGNNPTEASIGNQNLLTGRNKHGLQERFSDQVFAETHLRSFWKEHKLNNDIPLGIEVCNQVDDKPLQHNEPEIAEKISYDIPLGIDACSQVDDKPLQQKELEQNEPTIAGKVSYNIPLGIKVCNQVDDRPLQQNELQHNEPKIAKKVSDDIPLGIDICDQVYDKPRHEPFSNLPTDDEHKTEGSKEEPDISEDLTNSVKFKNLNQERIPRYFNGVPPVSSKETLLPKRKLHKEGTAFTIPFHNKKKNIRTKKLIDNNDSDTHEGVQNTEEIDFLLEAESPTKLFDELFQFENDIEDFDRDISQTIDDIIRLKSENYTEETSCNTDTLDSSLHKPDTVLHTIIEITEPESLRHGECIFIAEPLEEISIVIDHSECNSKVSDTKLSQYDELINSAPTPPNDTPHNSDDETQKALETIKYNTENKNSPDIAASIIQRAFKTFLNVRQNAKNTKSTEANLSGFGHQDSAKIVEKSPENLQHLNIIGEKEKIMNLGKNVGLSSTQPESFCDDTFKQAEEEVAAKTIQKAFRKFMESKGTQHINKPQIYLDHSKVIEEMETRDSTGPESCIDNSHKQSEEEAAKTIQIAFRKFMKGKRTEHINMPSTEHLDLLKDKEEIETRYATSHDICSHDSLKQTEEGAAKIIQKVFRKFIKNQRTQHITKRSMEHSDQLKSKEEVQTKDYTGPETCTDDSPKKTKEEAAKTMEHLDHSNVMEEIEARDSTVPGRCKDDSQKQTAEEAAKTIQKAFRNFMKSKRTQHITKHRIDLDHSKDMEEMETRDSTGPESCIDNSHKQTEEEAAKTIQIAFRKFMKGKRTEHINMPSTEHLDLLKDKEEIETKYPTGLEICSHDSLKQTEEAAAKIIQKVFRKFIKNKRTQYITKRSMEHLDHSKGKEEVQAKDYTGPEIRTDNSPKQTEEEAARIIQKLFQKYMKSKKTQHTTKSQIECIDHSKVKEEMETGDSTEPESFCDDSFKQIEDEASKTIKHLDHSKLKEEIEASDSTEPESHDLHKQIEKEAARTIQKAFRKFIKSKRTEHIDMPPTEHVDHLKSNEGLGNRDSNQPGSFCDDSLKQIEDEASKTTEHLDDSKGKKEIETRRPTGHEICSDDSIKRVEDEAAKTIEHLDHSKIMEEIEARDSTGPQIWNDDSYKETAEEAAKTIQKTFRKFMKSKRTELMNMPPTEHLDHLKVKEEINTGDSNQPDSFSDDSLKQIGDEASKTIERLDHSQIEDTIEARDSTESESYSDELHKQTAEEAAKTIQKTFRKFMKSKRTELINMPPTEHTNHIKVKEEIEIGDSNQPASFCDDSVKQIGDETSKTIERLDHSQIEDTIEARDSTESESYSDELHKQTAEEAAKTIQKAFRKFRSKGTNYVTEWPLSEISETTSTRKSNWYVGDELIQAMTPSEISFEETEAYIELIPNPPYVVGNAISSSLELKNAIDTNAISAAPISYYNDNTILTNSQESNPISKENISDQTLLEPLMKTTSDKVGGDGHSPMEDPECDKKCYESMGNIKTFIQDFIESERIYSEKVIQHLVNKNTLKDSQLTNTNEINAEFLKSEISFSNSLNSYKSLMTRFTEEIASFTKPITSRNDGANADSSPTDSGNEADDSLCCKLNKLDETEMSVEKMKQRRNSTPTNLNKYGFVKYSFEDSAMRAVSEFESNLDTDEDCIVVTKLQTEESRESSAQSDVIICEGGVKDEKSSHEHSDMKRNLQNTTDEPMQMSNAPMPLTSTDSLYLDDDTSKNIRSKIMAYSLSEADSDCFDKNYTDPVVGNKVHTLDYMNVSTALVDNGDTSTETESTIVSAVTKLQAGARGYLTRKRLGRTHDLKSSQCDESAKASFGNAAISESLEFLLREAAARRIQEFFRNIHRKKQTYGNKEQGNMLNDTPTIVDNSLSKKRSMLQRGVALRNNSTPDEGNSNEGNDSGKGISELDRKMEKFDGQQITKAAHSDKSKIETNKRKWIAMRQNSMPVQIDSEVFRVIPKHMRKKIKSADGNRQQRHRKMIYD</sequence>
<feature type="region of interest" description="Disordered" evidence="2">
    <location>
        <begin position="2099"/>
        <end position="2122"/>
    </location>
</feature>
<feature type="compositionally biased region" description="Basic and acidic residues" evidence="2">
    <location>
        <begin position="1199"/>
        <end position="1213"/>
    </location>
</feature>
<feature type="region of interest" description="Disordered" evidence="2">
    <location>
        <begin position="640"/>
        <end position="674"/>
    </location>
</feature>
<dbReference type="InterPro" id="IPR047579">
    <property type="entry name" value="DD_CABYR_SP17"/>
</dbReference>
<reference evidence="5" key="1">
    <citation type="submission" date="2025-08" db="UniProtKB">
        <authorList>
            <consortium name="RefSeq"/>
        </authorList>
    </citation>
    <scope>IDENTIFICATION</scope>
    <source>
        <strain evidence="5">Aabys</strain>
        <tissue evidence="5">Whole body</tissue>
    </source>
</reference>
<dbReference type="CDD" id="cd12099">
    <property type="entry name" value="DD_RII_PKA"/>
    <property type="match status" value="1"/>
</dbReference>
<feature type="region of interest" description="Disordered" evidence="2">
    <location>
        <begin position="938"/>
        <end position="964"/>
    </location>
</feature>
<dbReference type="Proteomes" id="UP001652621">
    <property type="component" value="Unplaced"/>
</dbReference>
<dbReference type="CDD" id="cd12100">
    <property type="entry name" value="DD_CABYR_SP17"/>
    <property type="match status" value="1"/>
</dbReference>
<feature type="compositionally biased region" description="Basic and acidic residues" evidence="2">
    <location>
        <begin position="1276"/>
        <end position="1295"/>
    </location>
</feature>
<dbReference type="InterPro" id="IPR000048">
    <property type="entry name" value="IQ_motif_EF-hand-BS"/>
</dbReference>
<feature type="compositionally biased region" description="Polar residues" evidence="2">
    <location>
        <begin position="3977"/>
        <end position="3987"/>
    </location>
</feature>
<feature type="compositionally biased region" description="Basic and acidic residues" evidence="2">
    <location>
        <begin position="557"/>
        <end position="581"/>
    </location>
</feature>
<feature type="region of interest" description="Disordered" evidence="2">
    <location>
        <begin position="1718"/>
        <end position="1738"/>
    </location>
</feature>
<feature type="compositionally biased region" description="Polar residues" evidence="2">
    <location>
        <begin position="526"/>
        <end position="542"/>
    </location>
</feature>
<evidence type="ECO:0000259" key="3">
    <source>
        <dbReference type="SMART" id="SM00394"/>
    </source>
</evidence>
<feature type="compositionally biased region" description="Polar residues" evidence="2">
    <location>
        <begin position="1036"/>
        <end position="1050"/>
    </location>
</feature>
<feature type="compositionally biased region" description="Basic and acidic residues" evidence="2">
    <location>
        <begin position="1258"/>
        <end position="1269"/>
    </location>
</feature>
<feature type="region of interest" description="Disordered" evidence="2">
    <location>
        <begin position="3296"/>
        <end position="3370"/>
    </location>
</feature>
<feature type="compositionally biased region" description="Basic and acidic residues" evidence="2">
    <location>
        <begin position="1083"/>
        <end position="1093"/>
    </location>
</feature>
<organism evidence="4 5">
    <name type="scientific">Musca domestica</name>
    <name type="common">House fly</name>
    <dbReference type="NCBI Taxonomy" id="7370"/>
    <lineage>
        <taxon>Eukaryota</taxon>
        <taxon>Metazoa</taxon>
        <taxon>Ecdysozoa</taxon>
        <taxon>Arthropoda</taxon>
        <taxon>Hexapoda</taxon>
        <taxon>Insecta</taxon>
        <taxon>Pterygota</taxon>
        <taxon>Neoptera</taxon>
        <taxon>Endopterygota</taxon>
        <taxon>Diptera</taxon>
        <taxon>Brachycera</taxon>
        <taxon>Muscomorpha</taxon>
        <taxon>Muscoidea</taxon>
        <taxon>Muscidae</taxon>
        <taxon>Musca</taxon>
    </lineage>
</organism>
<evidence type="ECO:0000313" key="5">
    <source>
        <dbReference type="RefSeq" id="XP_058982647.1"/>
    </source>
</evidence>
<feature type="compositionally biased region" description="Basic and acidic residues" evidence="2">
    <location>
        <begin position="1010"/>
        <end position="1023"/>
    </location>
</feature>
<feature type="compositionally biased region" description="Basic and acidic residues" evidence="2">
    <location>
        <begin position="3150"/>
        <end position="3163"/>
    </location>
</feature>
<gene>
    <name evidence="5" type="primary">LOC101893109</name>
</gene>
<feature type="compositionally biased region" description="Basic and acidic residues" evidence="2">
    <location>
        <begin position="2446"/>
        <end position="2458"/>
    </location>
</feature>
<dbReference type="Pfam" id="PF02197">
    <property type="entry name" value="RIIa"/>
    <property type="match status" value="2"/>
</dbReference>
<dbReference type="PANTHER" id="PTHR10699">
    <property type="entry name" value="NEUROMODULIN"/>
    <property type="match status" value="1"/>
</dbReference>
<dbReference type="Gene3D" id="1.20.890.10">
    <property type="entry name" value="cAMP-dependent protein kinase regulatory subunit, dimerization-anchoring domain"/>
    <property type="match status" value="2"/>
</dbReference>
<feature type="compositionally biased region" description="Basic and acidic residues" evidence="2">
    <location>
        <begin position="2227"/>
        <end position="2251"/>
    </location>
</feature>
<feature type="compositionally biased region" description="Basic and acidic residues" evidence="2">
    <location>
        <begin position="3296"/>
        <end position="3314"/>
    </location>
</feature>
<keyword evidence="4" id="KW-1185">Reference proteome</keyword>
<proteinExistence type="predicted"/>
<feature type="compositionally biased region" description="Polar residues" evidence="2">
    <location>
        <begin position="2271"/>
        <end position="2284"/>
    </location>
</feature>
<feature type="compositionally biased region" description="Basic and acidic residues" evidence="2">
    <location>
        <begin position="3171"/>
        <end position="3182"/>
    </location>
</feature>
<feature type="compositionally biased region" description="Basic and acidic residues" evidence="2">
    <location>
        <begin position="2929"/>
        <end position="2945"/>
    </location>
</feature>
<feature type="region of interest" description="Disordered" evidence="2">
    <location>
        <begin position="2208"/>
        <end position="2284"/>
    </location>
</feature>
<feature type="region of interest" description="Disordered" evidence="2">
    <location>
        <begin position="1467"/>
        <end position="1489"/>
    </location>
</feature>
<feature type="region of interest" description="Disordered" evidence="2">
    <location>
        <begin position="1004"/>
        <end position="1295"/>
    </location>
</feature>
<feature type="compositionally biased region" description="Basic and acidic residues" evidence="2">
    <location>
        <begin position="2099"/>
        <end position="2109"/>
    </location>
</feature>
<feature type="region of interest" description="Disordered" evidence="2">
    <location>
        <begin position="3038"/>
        <end position="3061"/>
    </location>
</feature>
<dbReference type="SMART" id="SM00015">
    <property type="entry name" value="IQ"/>
    <property type="match status" value="4"/>
</dbReference>
<dbReference type="PANTHER" id="PTHR10699:SF11">
    <property type="entry name" value="IGLOO, ISOFORM A"/>
    <property type="match status" value="1"/>
</dbReference>
<feature type="compositionally biased region" description="Acidic residues" evidence="2">
    <location>
        <begin position="515"/>
        <end position="525"/>
    </location>
</feature>
<feature type="compositionally biased region" description="Basic and acidic residues" evidence="2">
    <location>
        <begin position="1169"/>
        <end position="1185"/>
    </location>
</feature>
<feature type="region of interest" description="Disordered" evidence="2">
    <location>
        <begin position="413"/>
        <end position="439"/>
    </location>
</feature>
<feature type="domain" description="RIIa" evidence="3">
    <location>
        <begin position="86"/>
        <end position="123"/>
    </location>
</feature>
<feature type="coiled-coil region" evidence="1">
    <location>
        <begin position="1658"/>
        <end position="1685"/>
    </location>
</feature>
<name>A0ABM3VA29_MUSDO</name>
<feature type="region of interest" description="Disordered" evidence="2">
    <location>
        <begin position="2924"/>
        <end position="2960"/>
    </location>
</feature>
<dbReference type="GeneID" id="101893109"/>
<evidence type="ECO:0000256" key="1">
    <source>
        <dbReference type="SAM" id="Coils"/>
    </source>
</evidence>
<feature type="region of interest" description="Disordered" evidence="2">
    <location>
        <begin position="3963"/>
        <end position="3987"/>
    </location>
</feature>
<feature type="compositionally biased region" description="Polar residues" evidence="2">
    <location>
        <begin position="3852"/>
        <end position="3869"/>
    </location>
</feature>
<feature type="compositionally biased region" description="Polar residues" evidence="2">
    <location>
        <begin position="951"/>
        <end position="964"/>
    </location>
</feature>
<feature type="region of interest" description="Disordered" evidence="2">
    <location>
        <begin position="3852"/>
        <end position="3875"/>
    </location>
</feature>
<feature type="region of interest" description="Disordered" evidence="2">
    <location>
        <begin position="3482"/>
        <end position="3516"/>
    </location>
</feature>
<feature type="region of interest" description="Disordered" evidence="2">
    <location>
        <begin position="3150"/>
        <end position="3182"/>
    </location>
</feature>
<dbReference type="Pfam" id="PF00612">
    <property type="entry name" value="IQ"/>
    <property type="match status" value="1"/>
</dbReference>
<feature type="compositionally biased region" description="Basic and acidic residues" evidence="2">
    <location>
        <begin position="3482"/>
        <end position="3501"/>
    </location>
</feature>
<feature type="compositionally biased region" description="Polar residues" evidence="2">
    <location>
        <begin position="2214"/>
        <end position="2224"/>
    </location>
</feature>
<feature type="region of interest" description="Disordered" evidence="2">
    <location>
        <begin position="4174"/>
        <end position="4195"/>
    </location>
</feature>
<feature type="compositionally biased region" description="Basic and acidic residues" evidence="2">
    <location>
        <begin position="3038"/>
        <end position="3047"/>
    </location>
</feature>
<evidence type="ECO:0000313" key="4">
    <source>
        <dbReference type="Proteomes" id="UP001652621"/>
    </source>
</evidence>
<feature type="region of interest" description="Disordered" evidence="2">
    <location>
        <begin position="2435"/>
        <end position="2467"/>
    </location>
</feature>
<accession>A0ABM3VA29</accession>
<feature type="domain" description="RIIa" evidence="3">
    <location>
        <begin position="11"/>
        <end position="48"/>
    </location>
</feature>
<protein>
    <submittedName>
        <fullName evidence="5">Uncharacterized protein LOC101893109</fullName>
    </submittedName>
</protein>
<dbReference type="PROSITE" id="PS50096">
    <property type="entry name" value="IQ"/>
    <property type="match status" value="1"/>
</dbReference>
<dbReference type="SMART" id="SM00394">
    <property type="entry name" value="RIIa"/>
    <property type="match status" value="2"/>
</dbReference>
<feature type="compositionally biased region" description="Basic and acidic residues" evidence="2">
    <location>
        <begin position="1475"/>
        <end position="1489"/>
    </location>
</feature>
<evidence type="ECO:0000256" key="2">
    <source>
        <dbReference type="SAM" id="MobiDB-lite"/>
    </source>
</evidence>
<feature type="compositionally biased region" description="Basic and acidic residues" evidence="2">
    <location>
        <begin position="1130"/>
        <end position="1145"/>
    </location>
</feature>
<keyword evidence="1" id="KW-0175">Coiled coil</keyword>
<dbReference type="RefSeq" id="XP_058982647.1">
    <property type="nucleotide sequence ID" value="XM_059126664.1"/>
</dbReference>
<feature type="region of interest" description="Disordered" evidence="2">
    <location>
        <begin position="885"/>
        <end position="911"/>
    </location>
</feature>
<feature type="compositionally biased region" description="Basic and acidic residues" evidence="2">
    <location>
        <begin position="3332"/>
        <end position="3370"/>
    </location>
</feature>
<feature type="region of interest" description="Disordered" evidence="2">
    <location>
        <begin position="500"/>
        <end position="587"/>
    </location>
</feature>
<dbReference type="InterPro" id="IPR003117">
    <property type="entry name" value="cAMP_dep_PK_reg_su_I/II_a/b"/>
</dbReference>